<proteinExistence type="predicted"/>
<accession>A0A6J1Q651</accession>
<evidence type="ECO:0000313" key="1">
    <source>
        <dbReference type="Proteomes" id="UP000504618"/>
    </source>
</evidence>
<dbReference type="AlphaFoldDB" id="A0A6J1Q651"/>
<gene>
    <name evidence="2" type="primary">LOC112458332</name>
</gene>
<evidence type="ECO:0000313" key="2">
    <source>
        <dbReference type="RefSeq" id="XP_024877684.1"/>
    </source>
</evidence>
<dbReference type="Proteomes" id="UP000504618">
    <property type="component" value="Unplaced"/>
</dbReference>
<dbReference type="RefSeq" id="XP_024877684.1">
    <property type="nucleotide sequence ID" value="XM_025021916.1"/>
</dbReference>
<organism evidence="1 2">
    <name type="scientific">Temnothorax curvispinosus</name>
    <dbReference type="NCBI Taxonomy" id="300111"/>
    <lineage>
        <taxon>Eukaryota</taxon>
        <taxon>Metazoa</taxon>
        <taxon>Ecdysozoa</taxon>
        <taxon>Arthropoda</taxon>
        <taxon>Hexapoda</taxon>
        <taxon>Insecta</taxon>
        <taxon>Pterygota</taxon>
        <taxon>Neoptera</taxon>
        <taxon>Endopterygota</taxon>
        <taxon>Hymenoptera</taxon>
        <taxon>Apocrita</taxon>
        <taxon>Aculeata</taxon>
        <taxon>Formicoidea</taxon>
        <taxon>Formicidae</taxon>
        <taxon>Myrmicinae</taxon>
        <taxon>Temnothorax</taxon>
    </lineage>
</organism>
<protein>
    <submittedName>
        <fullName evidence="2">Uncharacterized protein LOC112458332</fullName>
    </submittedName>
</protein>
<dbReference type="GeneID" id="112458332"/>
<reference evidence="2" key="1">
    <citation type="submission" date="2025-08" db="UniProtKB">
        <authorList>
            <consortium name="RefSeq"/>
        </authorList>
    </citation>
    <scope>IDENTIFICATION</scope>
    <source>
        <tissue evidence="2">Whole body</tissue>
    </source>
</reference>
<sequence length="131" mass="15457">MRYFFNGSTFEVPVHMELDVVREGDFPLPGVYIHFIPEWVIDVPGTGRLHIDPIHHPEMELHGETSLVFCPLENIILFDIVVEGYINKNLQWLVQHQEKRWRREDMSTIYGTTRRRVETSRKYIISNTCSA</sequence>
<keyword evidence="1" id="KW-1185">Reference proteome</keyword>
<name>A0A6J1Q651_9HYME</name>